<dbReference type="EMBL" id="JAIWQS010000012">
    <property type="protein sequence ID" value="KAJ8749011.1"/>
    <property type="molecule type" value="Genomic_DNA"/>
</dbReference>
<dbReference type="PANTHER" id="PTHR31972">
    <property type="entry name" value="EXPRESSED PROTEIN"/>
    <property type="match status" value="1"/>
</dbReference>
<sequence>MAAQLSFRAFSRGAHQESTSTDKLADSPGTYKAPQSTVTLVYQAHIGRCWRNVTVLWSRNLMSHYVNVMVNSLQGEICYSCKVDLNPWLFWTKKGSKSFELEGCQVVIHWDFRSAKFSGRPEPSSDYYVAIVSDGEVVLLVGDNKKKAYRRTKARPALADSVLYHKKEIVFAKKSFSTRCKFDESNPEHDIVVESSTTGDKDPEMWISVDGIVMIQVKNLQWKFRGNQTMIINKQPVEVFWDVHDWLFSNSGQGQGLFIFKPGTPAESEDERDGSPQADNGDISDGGSTYFSTKSQTSSTHDFCLFLYAWKIE</sequence>
<organism evidence="2 3">
    <name type="scientific">Erythroxylum novogranatense</name>
    <dbReference type="NCBI Taxonomy" id="1862640"/>
    <lineage>
        <taxon>Eukaryota</taxon>
        <taxon>Viridiplantae</taxon>
        <taxon>Streptophyta</taxon>
        <taxon>Embryophyta</taxon>
        <taxon>Tracheophyta</taxon>
        <taxon>Spermatophyta</taxon>
        <taxon>Magnoliopsida</taxon>
        <taxon>eudicotyledons</taxon>
        <taxon>Gunneridae</taxon>
        <taxon>Pentapetalae</taxon>
        <taxon>rosids</taxon>
        <taxon>fabids</taxon>
        <taxon>Malpighiales</taxon>
        <taxon>Erythroxylaceae</taxon>
        <taxon>Erythroxylum</taxon>
    </lineage>
</organism>
<accession>A0AAV8SAF9</accession>
<dbReference type="AlphaFoldDB" id="A0AAV8SAF9"/>
<reference evidence="2 3" key="1">
    <citation type="submission" date="2021-09" db="EMBL/GenBank/DDBJ databases">
        <title>Genomic insights and catalytic innovation underlie evolution of tropane alkaloids biosynthesis.</title>
        <authorList>
            <person name="Wang Y.-J."/>
            <person name="Tian T."/>
            <person name="Huang J.-P."/>
            <person name="Huang S.-X."/>
        </authorList>
    </citation>
    <scope>NUCLEOTIDE SEQUENCE [LARGE SCALE GENOMIC DNA]</scope>
    <source>
        <strain evidence="2">KIB-2018</strain>
        <tissue evidence="2">Leaf</tissue>
    </source>
</reference>
<gene>
    <name evidence="2" type="ORF">K2173_013454</name>
</gene>
<name>A0AAV8SAF9_9ROSI</name>
<feature type="compositionally biased region" description="Polar residues" evidence="1">
    <location>
        <begin position="286"/>
        <end position="295"/>
    </location>
</feature>
<dbReference type="Pfam" id="PF05910">
    <property type="entry name" value="DUF868"/>
    <property type="match status" value="1"/>
</dbReference>
<protein>
    <recommendedName>
        <fullName evidence="4">DUF868 family protein</fullName>
    </recommendedName>
</protein>
<dbReference type="Proteomes" id="UP001159364">
    <property type="component" value="Linkage Group LG12"/>
</dbReference>
<feature type="region of interest" description="Disordered" evidence="1">
    <location>
        <begin position="8"/>
        <end position="29"/>
    </location>
</feature>
<feature type="region of interest" description="Disordered" evidence="1">
    <location>
        <begin position="260"/>
        <end position="295"/>
    </location>
</feature>
<evidence type="ECO:0000313" key="3">
    <source>
        <dbReference type="Proteomes" id="UP001159364"/>
    </source>
</evidence>
<keyword evidence="3" id="KW-1185">Reference proteome</keyword>
<evidence type="ECO:0000256" key="1">
    <source>
        <dbReference type="SAM" id="MobiDB-lite"/>
    </source>
</evidence>
<dbReference type="PANTHER" id="PTHR31972:SF2">
    <property type="entry name" value="DUF868 FAMILY PROTEIN (DUF868)"/>
    <property type="match status" value="1"/>
</dbReference>
<proteinExistence type="predicted"/>
<comment type="caution">
    <text evidence="2">The sequence shown here is derived from an EMBL/GenBank/DDBJ whole genome shotgun (WGS) entry which is preliminary data.</text>
</comment>
<evidence type="ECO:0008006" key="4">
    <source>
        <dbReference type="Google" id="ProtNLM"/>
    </source>
</evidence>
<evidence type="ECO:0000313" key="2">
    <source>
        <dbReference type="EMBL" id="KAJ8749011.1"/>
    </source>
</evidence>
<dbReference type="InterPro" id="IPR008586">
    <property type="entry name" value="DUF868_pln"/>
</dbReference>